<dbReference type="GO" id="GO:0033743">
    <property type="term" value="F:peptide-methionine (R)-S-oxide reductase activity"/>
    <property type="evidence" value="ECO:0007669"/>
    <property type="project" value="UniProtKB-UniRule"/>
</dbReference>
<feature type="domain" description="MsrB" evidence="8">
    <location>
        <begin position="201"/>
        <end position="323"/>
    </location>
</feature>
<name>A0A8J6T869_9DELT</name>
<evidence type="ECO:0000256" key="4">
    <source>
        <dbReference type="ARBA" id="ARBA00048488"/>
    </source>
</evidence>
<dbReference type="NCBIfam" id="TIGR00357">
    <property type="entry name" value="peptide-methionine (R)-S-oxide reductase MsrB"/>
    <property type="match status" value="1"/>
</dbReference>
<dbReference type="NCBIfam" id="TIGR00401">
    <property type="entry name" value="msrA"/>
    <property type="match status" value="1"/>
</dbReference>
<evidence type="ECO:0000256" key="7">
    <source>
        <dbReference type="HAMAP-Rule" id="MF_01401"/>
    </source>
</evidence>
<protein>
    <recommendedName>
        <fullName evidence="6 7">Multifunctional fusion protein</fullName>
    </recommendedName>
    <domain>
        <recommendedName>
            <fullName evidence="7">Peptide methionine sulfoxide reductase MsrA</fullName>
            <shortName evidence="7">Protein-methionine-S-oxide reductase</shortName>
            <ecNumber evidence="7">1.8.4.11</ecNumber>
        </recommendedName>
        <alternativeName>
            <fullName evidence="7">Peptide-methionine (S)-S-oxide reductase</fullName>
            <shortName evidence="7">Peptide Met(O) reductase</shortName>
        </alternativeName>
    </domain>
    <domain>
        <recommendedName>
            <fullName evidence="6">Peptide methionine sulfoxide reductase MsrB</fullName>
            <ecNumber evidence="6">1.8.4.12</ecNumber>
        </recommendedName>
        <alternativeName>
            <fullName evidence="6">Peptide-methionine (R)-S-oxide reductase</fullName>
        </alternativeName>
    </domain>
</protein>
<dbReference type="AlphaFoldDB" id="A0A8J6T869"/>
<dbReference type="InterPro" id="IPR036509">
    <property type="entry name" value="Met_Sox_Rdtase_MsrA_sf"/>
</dbReference>
<dbReference type="InterPro" id="IPR002569">
    <property type="entry name" value="Met_Sox_Rdtase_MsrA_dom"/>
</dbReference>
<evidence type="ECO:0000259" key="8">
    <source>
        <dbReference type="PROSITE" id="PS51790"/>
    </source>
</evidence>
<dbReference type="EC" id="1.8.4.12" evidence="6"/>
<comment type="caution">
    <text evidence="9">The sequence shown here is derived from an EMBL/GenBank/DDBJ whole genome shotgun (WGS) entry which is preliminary data.</text>
</comment>
<dbReference type="Gene3D" id="2.170.150.20">
    <property type="entry name" value="Peptide methionine sulfoxide reductase"/>
    <property type="match status" value="1"/>
</dbReference>
<keyword evidence="2" id="KW-0511">Multifunctional enzyme</keyword>
<feature type="active site" evidence="7">
    <location>
        <position position="20"/>
    </location>
</feature>
<dbReference type="EC" id="1.8.4.11" evidence="7"/>
<evidence type="ECO:0000256" key="6">
    <source>
        <dbReference type="HAMAP-Rule" id="MF_01400"/>
    </source>
</evidence>
<dbReference type="InterPro" id="IPR002579">
    <property type="entry name" value="Met_Sox_Rdtase_MsrB_dom"/>
</dbReference>
<gene>
    <name evidence="7 9" type="primary">msrA</name>
    <name evidence="6" type="synonym">msrB</name>
    <name evidence="9" type="ORF">H8E19_11700</name>
</gene>
<dbReference type="PANTHER" id="PTHR43774:SF1">
    <property type="entry name" value="PEPTIDE METHIONINE SULFOXIDE REDUCTASE MSRA 2"/>
    <property type="match status" value="1"/>
</dbReference>
<comment type="similarity">
    <text evidence="6">Belongs to the MsrB Met sulfoxide reductase family.</text>
</comment>
<dbReference type="PROSITE" id="PS51790">
    <property type="entry name" value="MSRB"/>
    <property type="match status" value="1"/>
</dbReference>
<evidence type="ECO:0000256" key="5">
    <source>
        <dbReference type="ARBA" id="ARBA00048782"/>
    </source>
</evidence>
<feature type="active site" description="Nucleophile" evidence="6">
    <location>
        <position position="312"/>
    </location>
</feature>
<evidence type="ECO:0000313" key="9">
    <source>
        <dbReference type="EMBL" id="MBC8178059.1"/>
    </source>
</evidence>
<dbReference type="Gene3D" id="3.30.1060.10">
    <property type="entry name" value="Peptide methionine sulphoxide reductase MsrA"/>
    <property type="match status" value="1"/>
</dbReference>
<dbReference type="FunFam" id="2.170.150.20:FF:000003">
    <property type="entry name" value="Peptide methionine sulfoxide reductase MsrB"/>
    <property type="match status" value="1"/>
</dbReference>
<dbReference type="SUPFAM" id="SSF51316">
    <property type="entry name" value="Mss4-like"/>
    <property type="match status" value="1"/>
</dbReference>
<comment type="catalytic activity">
    <reaction evidence="3 7">
        <text>L-methionyl-[protein] + [thioredoxin]-disulfide + H2O = L-methionyl-(S)-S-oxide-[protein] + [thioredoxin]-dithiol</text>
        <dbReference type="Rhea" id="RHEA:14217"/>
        <dbReference type="Rhea" id="RHEA-COMP:10698"/>
        <dbReference type="Rhea" id="RHEA-COMP:10700"/>
        <dbReference type="Rhea" id="RHEA-COMP:12313"/>
        <dbReference type="Rhea" id="RHEA-COMP:12315"/>
        <dbReference type="ChEBI" id="CHEBI:15377"/>
        <dbReference type="ChEBI" id="CHEBI:16044"/>
        <dbReference type="ChEBI" id="CHEBI:29950"/>
        <dbReference type="ChEBI" id="CHEBI:44120"/>
        <dbReference type="ChEBI" id="CHEBI:50058"/>
        <dbReference type="EC" id="1.8.4.11"/>
    </reaction>
</comment>
<keyword evidence="1 6" id="KW-0560">Oxidoreductase</keyword>
<organism evidence="9 10">
    <name type="scientific">Candidatus Desulfacyla euxinica</name>
    <dbReference type="NCBI Taxonomy" id="2841693"/>
    <lineage>
        <taxon>Bacteria</taxon>
        <taxon>Deltaproteobacteria</taxon>
        <taxon>Candidatus Desulfacyla</taxon>
    </lineage>
</organism>
<comment type="catalytic activity">
    <reaction evidence="4 6">
        <text>L-methionyl-[protein] + [thioredoxin]-disulfide + H2O = L-methionyl-(R)-S-oxide-[protein] + [thioredoxin]-dithiol</text>
        <dbReference type="Rhea" id="RHEA:24164"/>
        <dbReference type="Rhea" id="RHEA-COMP:10698"/>
        <dbReference type="Rhea" id="RHEA-COMP:10700"/>
        <dbReference type="Rhea" id="RHEA-COMP:12313"/>
        <dbReference type="Rhea" id="RHEA-COMP:12314"/>
        <dbReference type="ChEBI" id="CHEBI:15377"/>
        <dbReference type="ChEBI" id="CHEBI:16044"/>
        <dbReference type="ChEBI" id="CHEBI:29950"/>
        <dbReference type="ChEBI" id="CHEBI:45764"/>
        <dbReference type="ChEBI" id="CHEBI:50058"/>
        <dbReference type="EC" id="1.8.4.12"/>
    </reaction>
</comment>
<comment type="caution">
    <text evidence="6">Lacks conserved residue(s) required for the propagation of feature annotation.</text>
</comment>
<dbReference type="InterPro" id="IPR011057">
    <property type="entry name" value="Mss4-like_sf"/>
</dbReference>
<dbReference type="Proteomes" id="UP000650524">
    <property type="component" value="Unassembled WGS sequence"/>
</dbReference>
<evidence type="ECO:0000313" key="10">
    <source>
        <dbReference type="Proteomes" id="UP000650524"/>
    </source>
</evidence>
<dbReference type="EMBL" id="JACNJD010000252">
    <property type="protein sequence ID" value="MBC8178059.1"/>
    <property type="molecule type" value="Genomic_DNA"/>
</dbReference>
<comment type="similarity">
    <text evidence="7">Belongs to the MsrA Met sulfoxide reductase family.</text>
</comment>
<sequence>MHSHSEAQTKLGKATFAGGCFWCMEHPFEQLKGVLDVVSGYTGGHEKDPTYEEVSSGKTGHVEAVQVIFDPSRATYSEILDLFWRQIDPTDPGGQFADRGPQYRTAIFYYNEEQKTLAEKSRADLDNSGIYDKPIVTEIIRASKFYQAEGYHQDYHRKNPMGYKQYKRGSGRDQYLKNVWKDKTPVEVSRNHSSKYKKLSEEELKKRLTPLQYKVTRENATERPFANEYWNNKKEGIYVDIASGEPLFISTDKYDSKTGWPSFSKPLEPENIVEIEDRTLFMKRTEVRSRHADSHLGHLFPDGPEPSGLRYCINSASLRFIQREDLEKEGYDDYKKMFEK</sequence>
<dbReference type="HAMAP" id="MF_01400">
    <property type="entry name" value="MsrB"/>
    <property type="match status" value="1"/>
</dbReference>
<evidence type="ECO:0000256" key="2">
    <source>
        <dbReference type="ARBA" id="ARBA00023268"/>
    </source>
</evidence>
<evidence type="ECO:0000256" key="3">
    <source>
        <dbReference type="ARBA" id="ARBA00047806"/>
    </source>
</evidence>
<comment type="catalytic activity">
    <reaction evidence="5 7">
        <text>[thioredoxin]-disulfide + L-methionine + H2O = L-methionine (S)-S-oxide + [thioredoxin]-dithiol</text>
        <dbReference type="Rhea" id="RHEA:19993"/>
        <dbReference type="Rhea" id="RHEA-COMP:10698"/>
        <dbReference type="Rhea" id="RHEA-COMP:10700"/>
        <dbReference type="ChEBI" id="CHEBI:15377"/>
        <dbReference type="ChEBI" id="CHEBI:29950"/>
        <dbReference type="ChEBI" id="CHEBI:50058"/>
        <dbReference type="ChEBI" id="CHEBI:57844"/>
        <dbReference type="ChEBI" id="CHEBI:58772"/>
        <dbReference type="EC" id="1.8.4.11"/>
    </reaction>
</comment>
<dbReference type="GO" id="GO:0008113">
    <property type="term" value="F:peptide-methionine (S)-S-oxide reductase activity"/>
    <property type="evidence" value="ECO:0007669"/>
    <property type="project" value="UniProtKB-UniRule"/>
</dbReference>
<dbReference type="Pfam" id="PF01641">
    <property type="entry name" value="SelR"/>
    <property type="match status" value="1"/>
</dbReference>
<dbReference type="FunFam" id="3.30.1060.10:FF:000003">
    <property type="entry name" value="Peptide methionine sulfoxide reductase MsrA"/>
    <property type="match status" value="1"/>
</dbReference>
<evidence type="ECO:0000256" key="1">
    <source>
        <dbReference type="ARBA" id="ARBA00023002"/>
    </source>
</evidence>
<reference evidence="9 10" key="1">
    <citation type="submission" date="2020-08" db="EMBL/GenBank/DDBJ databases">
        <title>Bridging the membrane lipid divide: bacteria of the FCB group superphylum have the potential to synthesize archaeal ether lipids.</title>
        <authorList>
            <person name="Villanueva L."/>
            <person name="Von Meijenfeldt F.A.B."/>
            <person name="Westbye A.B."/>
            <person name="Yadav S."/>
            <person name="Hopmans E.C."/>
            <person name="Dutilh B.E."/>
            <person name="Sinninghe Damste J.S."/>
        </authorList>
    </citation>
    <scope>NUCLEOTIDE SEQUENCE [LARGE SCALE GENOMIC DNA]</scope>
    <source>
        <strain evidence="9">NIOZ-UU27</strain>
    </source>
</reference>
<accession>A0A8J6T869</accession>
<dbReference type="SUPFAM" id="SSF55068">
    <property type="entry name" value="Peptide methionine sulfoxide reductase"/>
    <property type="match status" value="1"/>
</dbReference>
<comment type="function">
    <text evidence="7">Has an important function as a repair enzyme for proteins that have been inactivated by oxidation. Catalyzes the reversible oxidation-reduction of methionine sulfoxide in proteins to methionine.</text>
</comment>
<proteinExistence type="inferred from homology"/>
<dbReference type="HAMAP" id="MF_01401">
    <property type="entry name" value="MsrA"/>
    <property type="match status" value="1"/>
</dbReference>
<dbReference type="PANTHER" id="PTHR43774">
    <property type="entry name" value="PEPTIDE METHIONINE SULFOXIDE REDUCTASE"/>
    <property type="match status" value="1"/>
</dbReference>
<dbReference type="Pfam" id="PF01625">
    <property type="entry name" value="PMSR"/>
    <property type="match status" value="1"/>
</dbReference>